<keyword evidence="2" id="KW-1185">Reference proteome</keyword>
<name>A0A225VKF7_9STRA</name>
<dbReference type="OrthoDB" id="108217at2759"/>
<comment type="caution">
    <text evidence="1">The sequence shown here is derived from an EMBL/GenBank/DDBJ whole genome shotgun (WGS) entry which is preliminary data.</text>
</comment>
<gene>
    <name evidence="1" type="ORF">PHMEG_00021920</name>
</gene>
<organism evidence="1 2">
    <name type="scientific">Phytophthora megakarya</name>
    <dbReference type="NCBI Taxonomy" id="4795"/>
    <lineage>
        <taxon>Eukaryota</taxon>
        <taxon>Sar</taxon>
        <taxon>Stramenopiles</taxon>
        <taxon>Oomycota</taxon>
        <taxon>Peronosporomycetes</taxon>
        <taxon>Peronosporales</taxon>
        <taxon>Peronosporaceae</taxon>
        <taxon>Phytophthora</taxon>
    </lineage>
</organism>
<dbReference type="Proteomes" id="UP000198211">
    <property type="component" value="Unassembled WGS sequence"/>
</dbReference>
<accession>A0A225VKF7</accession>
<sequence length="355" mass="40085">MRVKKPNLSWKRRKEELHRLRTESQVLESHVMFLKLRRTQMTLMNAGVGLSDEQKHWRDASLSEKQRCQAAQEENQFLKDKLESCYKACNDLRAVLSVADTKQHNLILANSFTAKALQTQRSQQLLQLNSSALINLENRVNQRHSELEYMFNQIRSSIPGSDVDQVNVHREGDEGTSAAVEFKRNRLIPFDADKTSQVIWNVMHLGIFPDDQFIQVTKRSDDMLISQGCDTHPLEGGGTVDLRVSGLMKRVVIPGGFVILIESRTEWRAHPVQAKAWTHTTTDSGWALVFPNGPQPGTCQLQLAIRLRTDAGEPNAATLLTPTVSDVVIPSFGEILSNRHQLIENALLDSMSSIR</sequence>
<protein>
    <recommendedName>
        <fullName evidence="3">M96 mating-specific protein</fullName>
    </recommendedName>
</protein>
<reference evidence="2" key="1">
    <citation type="submission" date="2017-03" db="EMBL/GenBank/DDBJ databases">
        <title>Phytopthora megakarya and P. palmivora, two closely related causual agents of cacao black pod achieved similar genome size and gene model numbers by different mechanisms.</title>
        <authorList>
            <person name="Ali S."/>
            <person name="Shao J."/>
            <person name="Larry D.J."/>
            <person name="Kronmiller B."/>
            <person name="Shen D."/>
            <person name="Strem M.D."/>
            <person name="Melnick R.L."/>
            <person name="Guiltinan M.J."/>
            <person name="Tyler B.M."/>
            <person name="Meinhardt L.W."/>
            <person name="Bailey B.A."/>
        </authorList>
    </citation>
    <scope>NUCLEOTIDE SEQUENCE [LARGE SCALE GENOMIC DNA]</scope>
    <source>
        <strain evidence="2">zdho120</strain>
    </source>
</reference>
<proteinExistence type="predicted"/>
<dbReference type="AlphaFoldDB" id="A0A225VKF7"/>
<evidence type="ECO:0008006" key="3">
    <source>
        <dbReference type="Google" id="ProtNLM"/>
    </source>
</evidence>
<dbReference type="EMBL" id="NBNE01004203">
    <property type="protein sequence ID" value="OWZ05903.1"/>
    <property type="molecule type" value="Genomic_DNA"/>
</dbReference>
<evidence type="ECO:0000313" key="1">
    <source>
        <dbReference type="EMBL" id="OWZ05903.1"/>
    </source>
</evidence>
<evidence type="ECO:0000313" key="2">
    <source>
        <dbReference type="Proteomes" id="UP000198211"/>
    </source>
</evidence>